<reference evidence="3 4" key="1">
    <citation type="submission" date="2017-02" db="EMBL/GenBank/DDBJ databases">
        <authorList>
            <person name="Peterson S.W."/>
        </authorList>
    </citation>
    <scope>NUCLEOTIDE SEQUENCE [LARGE SCALE GENOMIC DNA]</scope>
    <source>
        <strain evidence="3 4">ATCC 35992</strain>
    </source>
</reference>
<feature type="chain" id="PRO_5013001678" evidence="1">
    <location>
        <begin position="29"/>
        <end position="533"/>
    </location>
</feature>
<dbReference type="InterPro" id="IPR013783">
    <property type="entry name" value="Ig-like_fold"/>
</dbReference>
<dbReference type="Gene3D" id="3.30.1380.10">
    <property type="match status" value="1"/>
</dbReference>
<sequence length="533" mass="61297">MNYKKYLKKAFAVVMGISMIFSSNCIYADEWAGESETESEKYADEYKPIDFKITDLSIVASESSATLKWNIDAEKEEYITTHSVDVEIYRSVGDTSNYSRLTSLNSNCVKAMSYVDSSLLAGNNYYYKLRISGYFDEVGGRVYHELDGAFVEYAYNPVKLTNPNTELSLSVNTVDDHRIRLSWYQIYANGALVSSYQVYRSESYNGKYKLISTVQNISGKTEYEYIDANTVFGKTYYYKIRAVLNGGSSYSNYSNIVTGYATIDVATILSAKSLKARTITITWKKVENASGYYVYYKQGSKGTYALATKTANNGICSYCFNNLTNGKKYFFKVSAYMIKNGVEYRSESVKGKYCDYYGYKNESTASKYRRIFKKKKYVYYKSELIAKRHMKNITIKVWDKTPSRWYKRKFGLTVNKAIAPTVKVIFRTLYKLDEKSRRPIHDVGGFSWRGKGSTSEHNQGLAIDINANENYMITNGKVQAGSFWKPKKNLYSIPMKGKFVNVLKRYGFDRCIWNFSATEYTRDYMHFSYNGGR</sequence>
<keyword evidence="1" id="KW-0732">Signal</keyword>
<dbReference type="InterPro" id="IPR009045">
    <property type="entry name" value="Zn_M74/Hedgehog-like"/>
</dbReference>
<evidence type="ECO:0000313" key="4">
    <source>
        <dbReference type="Proteomes" id="UP000190814"/>
    </source>
</evidence>
<protein>
    <submittedName>
        <fullName evidence="3">Fibronectin type III domain-containing protein</fullName>
    </submittedName>
</protein>
<organism evidence="3 4">
    <name type="scientific">Eubacterium uniforme</name>
    <dbReference type="NCBI Taxonomy" id="39495"/>
    <lineage>
        <taxon>Bacteria</taxon>
        <taxon>Bacillati</taxon>
        <taxon>Bacillota</taxon>
        <taxon>Clostridia</taxon>
        <taxon>Eubacteriales</taxon>
        <taxon>Eubacteriaceae</taxon>
        <taxon>Eubacterium</taxon>
    </lineage>
</organism>
<dbReference type="Gene3D" id="2.60.40.10">
    <property type="entry name" value="Immunoglobulins"/>
    <property type="match status" value="3"/>
</dbReference>
<dbReference type="CDD" id="cd00063">
    <property type="entry name" value="FN3"/>
    <property type="match status" value="2"/>
</dbReference>
<dbReference type="InterPro" id="IPR039561">
    <property type="entry name" value="Peptidase_M15C"/>
</dbReference>
<dbReference type="InterPro" id="IPR036116">
    <property type="entry name" value="FN3_sf"/>
</dbReference>
<gene>
    <name evidence="3" type="ORF">SAMN02745111_02090</name>
</gene>
<feature type="signal peptide" evidence="1">
    <location>
        <begin position="1"/>
        <end position="28"/>
    </location>
</feature>
<feature type="domain" description="Fibronectin type-III" evidence="2">
    <location>
        <begin position="163"/>
        <end position="265"/>
    </location>
</feature>
<dbReference type="OrthoDB" id="9799970at2"/>
<name>A0A1T4W0V9_9FIRM</name>
<accession>A0A1T4W0V9</accession>
<dbReference type="InterPro" id="IPR003961">
    <property type="entry name" value="FN3_dom"/>
</dbReference>
<dbReference type="GO" id="GO:0008233">
    <property type="term" value="F:peptidase activity"/>
    <property type="evidence" value="ECO:0007669"/>
    <property type="project" value="InterPro"/>
</dbReference>
<dbReference type="SUPFAM" id="SSF55166">
    <property type="entry name" value="Hedgehog/DD-peptidase"/>
    <property type="match status" value="1"/>
</dbReference>
<dbReference type="SMART" id="SM00060">
    <property type="entry name" value="FN3"/>
    <property type="match status" value="2"/>
</dbReference>
<dbReference type="Pfam" id="PF00041">
    <property type="entry name" value="fn3"/>
    <property type="match status" value="1"/>
</dbReference>
<evidence type="ECO:0000259" key="2">
    <source>
        <dbReference type="PROSITE" id="PS50853"/>
    </source>
</evidence>
<dbReference type="EMBL" id="FUXZ01000014">
    <property type="protein sequence ID" value="SKA70715.1"/>
    <property type="molecule type" value="Genomic_DNA"/>
</dbReference>
<keyword evidence="4" id="KW-1185">Reference proteome</keyword>
<evidence type="ECO:0000256" key="1">
    <source>
        <dbReference type="SAM" id="SignalP"/>
    </source>
</evidence>
<dbReference type="Proteomes" id="UP000190814">
    <property type="component" value="Unassembled WGS sequence"/>
</dbReference>
<evidence type="ECO:0000313" key="3">
    <source>
        <dbReference type="EMBL" id="SKA70715.1"/>
    </source>
</evidence>
<dbReference type="RefSeq" id="WP_078766919.1">
    <property type="nucleotide sequence ID" value="NZ_FUXZ01000014.1"/>
</dbReference>
<dbReference type="Pfam" id="PF13539">
    <property type="entry name" value="Peptidase_M15_4"/>
    <property type="match status" value="1"/>
</dbReference>
<dbReference type="PROSITE" id="PS50853">
    <property type="entry name" value="FN3"/>
    <property type="match status" value="1"/>
</dbReference>
<dbReference type="AlphaFoldDB" id="A0A1T4W0V9"/>
<dbReference type="SUPFAM" id="SSF49265">
    <property type="entry name" value="Fibronectin type III"/>
    <property type="match status" value="1"/>
</dbReference>
<dbReference type="STRING" id="39495.SAMN02745111_02090"/>
<proteinExistence type="predicted"/>